<dbReference type="PROSITE" id="PS50011">
    <property type="entry name" value="PROTEIN_KINASE_DOM"/>
    <property type="match status" value="1"/>
</dbReference>
<dbReference type="VEuPathDB" id="FungiDB:PC110_g15962"/>
<protein>
    <recommendedName>
        <fullName evidence="5">Protein kinase domain-containing protein</fullName>
    </recommendedName>
</protein>
<proteinExistence type="predicted"/>
<evidence type="ECO:0000313" key="8">
    <source>
        <dbReference type="Proteomes" id="UP000735874"/>
    </source>
</evidence>
<dbReference type="PROSITE" id="PS00108">
    <property type="entry name" value="PROTEIN_KINASE_ST"/>
    <property type="match status" value="1"/>
</dbReference>
<dbReference type="CDD" id="cd14008">
    <property type="entry name" value="STKc_LKB1_CaMKK"/>
    <property type="match status" value="1"/>
</dbReference>
<dbReference type="Gene3D" id="1.10.510.10">
    <property type="entry name" value="Transferase(Phosphotransferase) domain 1"/>
    <property type="match status" value="1"/>
</dbReference>
<evidence type="ECO:0000256" key="3">
    <source>
        <dbReference type="PROSITE-ProRule" id="PRU10141"/>
    </source>
</evidence>
<feature type="domain" description="Protein kinase" evidence="5">
    <location>
        <begin position="497"/>
        <end position="767"/>
    </location>
</feature>
<accession>A0A8T0YLL8</accession>
<feature type="binding site" evidence="3">
    <location>
        <position position="526"/>
    </location>
    <ligand>
        <name>ATP</name>
        <dbReference type="ChEBI" id="CHEBI:30616"/>
    </ligand>
</feature>
<keyword evidence="2 3" id="KW-0067">ATP-binding</keyword>
<evidence type="ECO:0000256" key="2">
    <source>
        <dbReference type="ARBA" id="ARBA00022840"/>
    </source>
</evidence>
<dbReference type="InterPro" id="IPR028241">
    <property type="entry name" value="RAVE2/Rogdi"/>
</dbReference>
<dbReference type="Proteomes" id="UP000735874">
    <property type="component" value="Unassembled WGS sequence"/>
</dbReference>
<dbReference type="GO" id="GO:0005524">
    <property type="term" value="F:ATP binding"/>
    <property type="evidence" value="ECO:0007669"/>
    <property type="project" value="UniProtKB-UniRule"/>
</dbReference>
<comment type="caution">
    <text evidence="6">The sequence shown here is derived from an EMBL/GenBank/DDBJ whole genome shotgun (WGS) entry which is preliminary data.</text>
</comment>
<gene>
    <name evidence="6" type="ORF">PC113_g18791</name>
    <name evidence="7" type="ORF">PC118_g14719</name>
</gene>
<dbReference type="EMBL" id="RCML01000546">
    <property type="protein sequence ID" value="KAG2974148.1"/>
    <property type="molecule type" value="Genomic_DNA"/>
</dbReference>
<dbReference type="PANTHER" id="PTHR24347">
    <property type="entry name" value="SERINE/THREONINE-PROTEIN KINASE"/>
    <property type="match status" value="1"/>
</dbReference>
<evidence type="ECO:0000313" key="7">
    <source>
        <dbReference type="EMBL" id="KAG2974148.1"/>
    </source>
</evidence>
<dbReference type="AlphaFoldDB" id="A0A8T0YLL8"/>
<dbReference type="PROSITE" id="PS00107">
    <property type="entry name" value="PROTEIN_KINASE_ATP"/>
    <property type="match status" value="1"/>
</dbReference>
<dbReference type="Pfam" id="PF00069">
    <property type="entry name" value="Pkinase"/>
    <property type="match status" value="1"/>
</dbReference>
<organism evidence="6 8">
    <name type="scientific">Phytophthora cactorum</name>
    <dbReference type="NCBI Taxonomy" id="29920"/>
    <lineage>
        <taxon>Eukaryota</taxon>
        <taxon>Sar</taxon>
        <taxon>Stramenopiles</taxon>
        <taxon>Oomycota</taxon>
        <taxon>Peronosporomycetes</taxon>
        <taxon>Peronosporales</taxon>
        <taxon>Peronosporaceae</taxon>
        <taxon>Phytophthora</taxon>
    </lineage>
</organism>
<dbReference type="InterPro" id="IPR000719">
    <property type="entry name" value="Prot_kinase_dom"/>
</dbReference>
<dbReference type="SUPFAM" id="SSF56112">
    <property type="entry name" value="Protein kinase-like (PK-like)"/>
    <property type="match status" value="1"/>
</dbReference>
<feature type="region of interest" description="Disordered" evidence="4">
    <location>
        <begin position="1"/>
        <end position="20"/>
    </location>
</feature>
<dbReference type="EMBL" id="RCMG01000911">
    <property type="protein sequence ID" value="KAG2842547.1"/>
    <property type="molecule type" value="Genomic_DNA"/>
</dbReference>
<dbReference type="GO" id="GO:0004672">
    <property type="term" value="F:protein kinase activity"/>
    <property type="evidence" value="ECO:0007669"/>
    <property type="project" value="InterPro"/>
</dbReference>
<evidence type="ECO:0000256" key="1">
    <source>
        <dbReference type="ARBA" id="ARBA00022741"/>
    </source>
</evidence>
<evidence type="ECO:0000259" key="5">
    <source>
        <dbReference type="PROSITE" id="PS50011"/>
    </source>
</evidence>
<dbReference type="VEuPathDB" id="FungiDB:PC110_g15963"/>
<dbReference type="FunFam" id="1.10.510.10:FF:000571">
    <property type="entry name" value="Maternal embryonic leucine zipper kinase"/>
    <property type="match status" value="1"/>
</dbReference>
<name>A0A8T0YLL8_9STRA</name>
<dbReference type="Pfam" id="PF10259">
    <property type="entry name" value="Rogdi_lz"/>
    <property type="match status" value="1"/>
</dbReference>
<reference evidence="6" key="1">
    <citation type="submission" date="2018-10" db="EMBL/GenBank/DDBJ databases">
        <title>Effector identification in a new, highly contiguous assembly of the strawberry crown rot pathogen Phytophthora cactorum.</title>
        <authorList>
            <person name="Armitage A.D."/>
            <person name="Nellist C.F."/>
            <person name="Bates H."/>
            <person name="Vickerstaff R.J."/>
            <person name="Harrison R.J."/>
        </authorList>
    </citation>
    <scope>NUCLEOTIDE SEQUENCE</scope>
    <source>
        <strain evidence="6">15-7</strain>
        <strain evidence="7">P415</strain>
    </source>
</reference>
<keyword evidence="1 3" id="KW-0547">Nucleotide-binding</keyword>
<feature type="region of interest" description="Disordered" evidence="4">
    <location>
        <begin position="397"/>
        <end position="420"/>
    </location>
</feature>
<dbReference type="SMART" id="SM00220">
    <property type="entry name" value="S_TKc"/>
    <property type="match status" value="1"/>
</dbReference>
<dbReference type="InterPro" id="IPR011009">
    <property type="entry name" value="Kinase-like_dom_sf"/>
</dbReference>
<dbReference type="InterPro" id="IPR008271">
    <property type="entry name" value="Ser/Thr_kinase_AS"/>
</dbReference>
<dbReference type="Proteomes" id="UP000697107">
    <property type="component" value="Unassembled WGS sequence"/>
</dbReference>
<evidence type="ECO:0000256" key="4">
    <source>
        <dbReference type="SAM" id="MobiDB-lite"/>
    </source>
</evidence>
<evidence type="ECO:0000313" key="6">
    <source>
        <dbReference type="EMBL" id="KAG2842547.1"/>
    </source>
</evidence>
<sequence>MSSSLTQATPMRLQEQEGDEELSAWKRETRYYLLKDVHSVVDYAAQELERIDFIWGRIRSDRGAASPAIKADIRIEGHLVVFTKVELKLTKAQRNAPINSTLQQYCVLNQILEFHGIVQSQVGRLAALKEFLHVQRQDLLNDQPKNDHVEVYVDIVQRTFQSLGRICQELRNAANVLRLPSRRRFPYCSHVDHGFKPALPSEVIVDFSIHRGELLVEAFSLMPTQKAITNIPEGCASRKEFIGCVCAFRGQKVEIVEYARVSMPIPQLEEMLVHLDEQIAWLPTATSNLVGHHQCCVSRVEKFSLQTRRHSISMNQSASSANLTPSASMEVPLAVAVAFTGEQESAPALNDEVPDSSLRIAGVNEFPGSSEGTVAETPTTAKLENATDAVLPRTVAANSEPAAATQAKSRPPSDPPIVTTNSEPLAARKVESGPPSDPPALVVVKPMITPTRAFSVDKQLTGMKPIVPLRKRGQSFRETKKMITTVDSDGRRHLNQYTFMEQLGKGAYGIVFKVECNETKEAFAAKCVDKKALKRIRVGRFGNALQSVKKELNIWKRFKHRHIVVLREVIDTDDSDELYMISELVEGGPVLDDDIKCTPLNAELTKTYFTHLIEGIDFLHENKIIHRDIKPGNLLLKTVDDNEVILKIADFGVSHEMEHDNEDMRQTAGTAIFMAPEMLTGESFQGKPVDIWACGITLYMFVYGQPPFIAQSMTVLYGKIQSDPIEYPTQVGDRVVESELIDLMQHLLEKDPKQRFTSQQIRAHPWAWREFQVSAIKCVTHPEGRRTSFSAIPKSLAGVASIRKSMRSLFSRPSAVFPGGSSRASLPTVMTNFRAPQ</sequence>
<dbReference type="InterPro" id="IPR017441">
    <property type="entry name" value="Protein_kinase_ATP_BS"/>
</dbReference>